<comment type="function">
    <text evidence="4">Located on the platform of the 30S subunit, it bridges several disparate RNA helices of the 16S rRNA. Forms part of the Shine-Dalgarno cleft in the 70S ribosome.</text>
</comment>
<evidence type="ECO:0000256" key="2">
    <source>
        <dbReference type="ARBA" id="ARBA00022980"/>
    </source>
</evidence>
<name>K1X3S1_9BACT</name>
<evidence type="ECO:0000313" key="5">
    <source>
        <dbReference type="EMBL" id="EKD24690.1"/>
    </source>
</evidence>
<evidence type="ECO:0000256" key="1">
    <source>
        <dbReference type="ARBA" id="ARBA00006194"/>
    </source>
</evidence>
<comment type="similarity">
    <text evidence="1 4">Belongs to the universal ribosomal protein uS11 family.</text>
</comment>
<dbReference type="GO" id="GO:0019843">
    <property type="term" value="F:rRNA binding"/>
    <property type="evidence" value="ECO:0007669"/>
    <property type="project" value="UniProtKB-UniRule"/>
</dbReference>
<comment type="subunit">
    <text evidence="4">Part of the 30S ribosomal subunit. Interacts with proteins S7 and S18. Binds to IF-3.</text>
</comment>
<dbReference type="GO" id="GO:0003735">
    <property type="term" value="F:structural constituent of ribosome"/>
    <property type="evidence" value="ECO:0007669"/>
    <property type="project" value="InterPro"/>
</dbReference>
<dbReference type="HAMAP" id="MF_01310">
    <property type="entry name" value="Ribosomal_uS11"/>
    <property type="match status" value="1"/>
</dbReference>
<dbReference type="PANTHER" id="PTHR11759">
    <property type="entry name" value="40S RIBOSOMAL PROTEIN S14/30S RIBOSOMAL PROTEIN S11"/>
    <property type="match status" value="1"/>
</dbReference>
<dbReference type="PIRSF" id="PIRSF002131">
    <property type="entry name" value="Ribosomal_S11"/>
    <property type="match status" value="1"/>
</dbReference>
<sequence>MATPVVDAKAKNATPKKKRDIKLDSWVLHVQTTSNNTILALVDENGNRILGWGTGKLGYKWAKKSTPYAAEMLTKQILKEGQTIGLKEIGIIFRWAGLARDGVFKAVNEIGLIDIKYIKENTAIQFGGCKGKRQKRI</sequence>
<dbReference type="GO" id="GO:0006412">
    <property type="term" value="P:translation"/>
    <property type="evidence" value="ECO:0007669"/>
    <property type="project" value="UniProtKB-UniRule"/>
</dbReference>
<dbReference type="EMBL" id="AMFJ01036175">
    <property type="protein sequence ID" value="EKD24690.1"/>
    <property type="molecule type" value="Genomic_DNA"/>
</dbReference>
<dbReference type="Pfam" id="PF00411">
    <property type="entry name" value="Ribosomal_S11"/>
    <property type="match status" value="1"/>
</dbReference>
<gene>
    <name evidence="4" type="primary">rpsK</name>
    <name evidence="5" type="ORF">ACD_80C00168G0001</name>
</gene>
<protein>
    <recommendedName>
        <fullName evidence="4">Small ribosomal subunit protein uS11</fullName>
    </recommendedName>
</protein>
<keyword evidence="2 4" id="KW-0689">Ribosomal protein</keyword>
<organism evidence="5">
    <name type="scientific">uncultured bacterium</name>
    <name type="common">gcode 4</name>
    <dbReference type="NCBI Taxonomy" id="1234023"/>
    <lineage>
        <taxon>Bacteria</taxon>
        <taxon>environmental samples</taxon>
    </lineage>
</organism>
<keyword evidence="4" id="KW-0694">RNA-binding</keyword>
<keyword evidence="3 4" id="KW-0687">Ribonucleoprotein</keyword>
<dbReference type="GO" id="GO:0005840">
    <property type="term" value="C:ribosome"/>
    <property type="evidence" value="ECO:0007669"/>
    <property type="project" value="UniProtKB-KW"/>
</dbReference>
<reference evidence="5" key="1">
    <citation type="journal article" date="2012" name="Science">
        <title>Fermentation, hydrogen, and sulfur metabolism in multiple uncultivated bacterial phyla.</title>
        <authorList>
            <person name="Wrighton K.C."/>
            <person name="Thomas B.C."/>
            <person name="Sharon I."/>
            <person name="Miller C.S."/>
            <person name="Castelle C.J."/>
            <person name="VerBerkmoes N.C."/>
            <person name="Wilkins M.J."/>
            <person name="Hettich R.L."/>
            <person name="Lipton M.S."/>
            <person name="Williams K.H."/>
            <person name="Long P.E."/>
            <person name="Banfield J.F."/>
        </authorList>
    </citation>
    <scope>NUCLEOTIDE SEQUENCE [LARGE SCALE GENOMIC DNA]</scope>
</reference>
<keyword evidence="4" id="KW-0699">rRNA-binding</keyword>
<comment type="caution">
    <text evidence="5">The sequence shown here is derived from an EMBL/GenBank/DDBJ whole genome shotgun (WGS) entry which is preliminary data.</text>
</comment>
<proteinExistence type="inferred from homology"/>
<dbReference type="InterPro" id="IPR036967">
    <property type="entry name" value="Ribosomal_uS11_sf"/>
</dbReference>
<dbReference type="InterPro" id="IPR001971">
    <property type="entry name" value="Ribosomal_uS11"/>
</dbReference>
<evidence type="ECO:0000256" key="3">
    <source>
        <dbReference type="ARBA" id="ARBA00023274"/>
    </source>
</evidence>
<dbReference type="SUPFAM" id="SSF53137">
    <property type="entry name" value="Translational machinery components"/>
    <property type="match status" value="1"/>
</dbReference>
<accession>K1X3S1</accession>
<dbReference type="AlphaFoldDB" id="K1X3S1"/>
<dbReference type="GO" id="GO:1990904">
    <property type="term" value="C:ribonucleoprotein complex"/>
    <property type="evidence" value="ECO:0007669"/>
    <property type="project" value="UniProtKB-KW"/>
</dbReference>
<dbReference type="Gene3D" id="3.30.420.80">
    <property type="entry name" value="Ribosomal protein S11"/>
    <property type="match status" value="1"/>
</dbReference>
<evidence type="ECO:0000256" key="4">
    <source>
        <dbReference type="HAMAP-Rule" id="MF_01310"/>
    </source>
</evidence>